<protein>
    <submittedName>
        <fullName evidence="2">VIR protein</fullName>
    </submittedName>
</protein>
<gene>
    <name evidence="2" type="ORF">PVP01_0004830</name>
</gene>
<dbReference type="OrthoDB" id="381989at2759"/>
<dbReference type="Pfam" id="PF05795">
    <property type="entry name" value="Plasmodium_Vir"/>
    <property type="match status" value="1"/>
</dbReference>
<dbReference type="AlphaFoldDB" id="A0A565A550"/>
<dbReference type="InterPro" id="IPR008780">
    <property type="entry name" value="Plasmodium_Vir"/>
</dbReference>
<dbReference type="VEuPathDB" id="PlasmoDB:PVP01_0004830"/>
<dbReference type="VEuPathDB" id="PlasmoDB:PVW1_040035000"/>
<dbReference type="Proteomes" id="UP000220605">
    <property type="component" value="Unassembled WGS sequence"/>
</dbReference>
<evidence type="ECO:0000256" key="1">
    <source>
        <dbReference type="SAM" id="MobiDB-lite"/>
    </source>
</evidence>
<dbReference type="EMBL" id="FLZR02000013">
    <property type="protein sequence ID" value="VUZ99769.1"/>
    <property type="molecule type" value="Genomic_DNA"/>
</dbReference>
<feature type="compositionally biased region" description="Basic and acidic residues" evidence="1">
    <location>
        <begin position="227"/>
        <end position="240"/>
    </location>
</feature>
<accession>A0A565A550</accession>
<sequence>MASAGSEGDFDTYSIELTSKKFYNDMNKDHTDLNNYSEHCESIKWPKNEEKAKEICKKYVRYLKTTEILNLLNPYYDVCILLYYWIYDKLAQVFKAENTLDNVNKAFGNFQLIWSQLYPYSRNMNKNNKCYPDFTLVKHSDWKERKELYEYYVDYPTIKMISVIDKPNCNAYYEYLDGKAKLYEHFERKRSSEGYIFPQFYNNSNEYNPKELLHQLPCYHQISAKRKADSTDEPHLKESSSHLPGGIEPGHGDSKGGPGPAGSEFSIPVTQITSQSSDIQSKVANSVLGAAPVLFTATMLYRYTPLGPWIRRLGGGRINNMNALDTLSPYTQETGDIFSNDSENYISYQPI</sequence>
<name>A0A565A550_PLAVI</name>
<feature type="region of interest" description="Disordered" evidence="1">
    <location>
        <begin position="227"/>
        <end position="266"/>
    </location>
</feature>
<dbReference type="VEuPathDB" id="PlasmoDB:PVPAM_110057400"/>
<dbReference type="VEuPathDB" id="PlasmoDB:PVX_026190"/>
<evidence type="ECO:0000313" key="2">
    <source>
        <dbReference type="EMBL" id="VUZ99769.1"/>
    </source>
</evidence>
<organism evidence="2">
    <name type="scientific">Plasmodium vivax</name>
    <name type="common">malaria parasite P. vivax</name>
    <dbReference type="NCBI Taxonomy" id="5855"/>
    <lineage>
        <taxon>Eukaryota</taxon>
        <taxon>Sar</taxon>
        <taxon>Alveolata</taxon>
        <taxon>Apicomplexa</taxon>
        <taxon>Aconoidasida</taxon>
        <taxon>Haemosporida</taxon>
        <taxon>Plasmodiidae</taxon>
        <taxon>Plasmodium</taxon>
        <taxon>Plasmodium (Plasmodium)</taxon>
    </lineage>
</organism>
<proteinExistence type="predicted"/>
<reference evidence="2" key="1">
    <citation type="submission" date="2016-07" db="EMBL/GenBank/DDBJ databases">
        <authorList>
            <consortium name="Pathogen Informatics"/>
        </authorList>
    </citation>
    <scope>NUCLEOTIDE SEQUENCE</scope>
</reference>